<organism evidence="2 3">
    <name type="scientific">Globodera pallida</name>
    <name type="common">Potato cyst nematode worm</name>
    <name type="synonym">Heterodera pallida</name>
    <dbReference type="NCBI Taxonomy" id="36090"/>
    <lineage>
        <taxon>Eukaryota</taxon>
        <taxon>Metazoa</taxon>
        <taxon>Ecdysozoa</taxon>
        <taxon>Nematoda</taxon>
        <taxon>Chromadorea</taxon>
        <taxon>Rhabditida</taxon>
        <taxon>Tylenchina</taxon>
        <taxon>Tylenchomorpha</taxon>
        <taxon>Tylenchoidea</taxon>
        <taxon>Heteroderidae</taxon>
        <taxon>Heteroderinae</taxon>
        <taxon>Globodera</taxon>
    </lineage>
</organism>
<dbReference type="AlphaFoldDB" id="A0A183BV75"/>
<protein>
    <submittedName>
        <fullName evidence="3">Uncharacterized protein</fullName>
    </submittedName>
</protein>
<keyword evidence="2" id="KW-1185">Reference proteome</keyword>
<reference evidence="3" key="3">
    <citation type="submission" date="2016-06" db="UniProtKB">
        <authorList>
            <consortium name="WormBaseParasite"/>
        </authorList>
    </citation>
    <scope>IDENTIFICATION</scope>
</reference>
<evidence type="ECO:0000313" key="2">
    <source>
        <dbReference type="Proteomes" id="UP000050741"/>
    </source>
</evidence>
<evidence type="ECO:0000256" key="1">
    <source>
        <dbReference type="SAM" id="MobiDB-lite"/>
    </source>
</evidence>
<dbReference type="Proteomes" id="UP000050741">
    <property type="component" value="Unassembled WGS sequence"/>
</dbReference>
<sequence>MLKFNLNFYAKVCQTHIYHLQIMKIFYPLVFSKCMNSTGGSRTAPQWWKTPIYHNPVVSPLERETYPLCALAVSEQVVGRDGGRRKKSDERHWGASARGPAKRARARPPAGSRADFFRSPESRPTYWPP</sequence>
<reference evidence="2" key="1">
    <citation type="submission" date="2013-12" db="EMBL/GenBank/DDBJ databases">
        <authorList>
            <person name="Aslett M."/>
        </authorList>
    </citation>
    <scope>NUCLEOTIDE SEQUENCE [LARGE SCALE GENOMIC DNA]</scope>
    <source>
        <strain evidence="2">Lindley</strain>
    </source>
</reference>
<feature type="region of interest" description="Disordered" evidence="1">
    <location>
        <begin position="79"/>
        <end position="129"/>
    </location>
</feature>
<accession>A0A183BV75</accession>
<name>A0A183BV75_GLOPA</name>
<reference evidence="2" key="2">
    <citation type="submission" date="2014-05" db="EMBL/GenBank/DDBJ databases">
        <title>The genome and life-stage specific transcriptomes of Globodera pallida elucidate key aspects of plant parasitism by a cyst nematode.</title>
        <authorList>
            <person name="Cotton J.A."/>
            <person name="Lilley C.J."/>
            <person name="Jones L.M."/>
            <person name="Kikuchi T."/>
            <person name="Reid A.J."/>
            <person name="Thorpe P."/>
            <person name="Tsai I.J."/>
            <person name="Beasley H."/>
            <person name="Blok V."/>
            <person name="Cock P.J.A."/>
            <person name="Van den Akker S.E."/>
            <person name="Holroyd N."/>
            <person name="Hunt M."/>
            <person name="Mantelin S."/>
            <person name="Naghra H."/>
            <person name="Pain A."/>
            <person name="Palomares-Rius J.E."/>
            <person name="Zarowiecki M."/>
            <person name="Berriman M."/>
            <person name="Jones J.T."/>
            <person name="Urwin P.E."/>
        </authorList>
    </citation>
    <scope>NUCLEOTIDE SEQUENCE [LARGE SCALE GENOMIC DNA]</scope>
    <source>
        <strain evidence="2">Lindley</strain>
    </source>
</reference>
<dbReference type="WBParaSite" id="GPLIN_000451300">
    <property type="protein sequence ID" value="GPLIN_000451300"/>
    <property type="gene ID" value="GPLIN_000451300"/>
</dbReference>
<proteinExistence type="predicted"/>
<evidence type="ECO:0000313" key="3">
    <source>
        <dbReference type="WBParaSite" id="GPLIN_000451300"/>
    </source>
</evidence>